<feature type="transmembrane region" description="Helical" evidence="1">
    <location>
        <begin position="209"/>
        <end position="231"/>
    </location>
</feature>
<feature type="transmembrane region" description="Helical" evidence="1">
    <location>
        <begin position="176"/>
        <end position="203"/>
    </location>
</feature>
<feature type="transmembrane region" description="Helical" evidence="1">
    <location>
        <begin position="21"/>
        <end position="39"/>
    </location>
</feature>
<keyword evidence="1" id="KW-1133">Transmembrane helix</keyword>
<dbReference type="EMBL" id="JAMWMR010000004">
    <property type="protein sequence ID" value="MCN9240395.1"/>
    <property type="molecule type" value="Genomic_DNA"/>
</dbReference>
<protein>
    <submittedName>
        <fullName evidence="3">CPBP family intramembrane metalloprotease</fullName>
    </submittedName>
</protein>
<dbReference type="PANTHER" id="PTHR36435:SF1">
    <property type="entry name" value="CAAX AMINO TERMINAL PROTEASE FAMILY PROTEIN"/>
    <property type="match status" value="1"/>
</dbReference>
<dbReference type="Proteomes" id="UP001523219">
    <property type="component" value="Unassembled WGS sequence"/>
</dbReference>
<dbReference type="Pfam" id="PF02517">
    <property type="entry name" value="Rce1-like"/>
    <property type="match status" value="1"/>
</dbReference>
<evidence type="ECO:0000259" key="2">
    <source>
        <dbReference type="Pfam" id="PF02517"/>
    </source>
</evidence>
<dbReference type="PANTHER" id="PTHR36435">
    <property type="entry name" value="SLR1288 PROTEIN"/>
    <property type="match status" value="1"/>
</dbReference>
<feature type="transmembrane region" description="Helical" evidence="1">
    <location>
        <begin position="45"/>
        <end position="67"/>
    </location>
</feature>
<accession>A0ABT0Z9G4</accession>
<keyword evidence="3" id="KW-0645">Protease</keyword>
<name>A0ABT0Z9G4_9ACTN</name>
<evidence type="ECO:0000313" key="4">
    <source>
        <dbReference type="Proteomes" id="UP001523219"/>
    </source>
</evidence>
<dbReference type="InterPro" id="IPR052710">
    <property type="entry name" value="CAAX_protease"/>
</dbReference>
<sequence length="232" mass="24484">MQDGASAGVLTRRQELAETGVFLLLIVPSMALSFFTAAGQSPLSFPLIAASTILRDVGLVALILLLLSRGRQPVTTVGWVRGTVGRETMVGILLTAPVLVGMQVLNAVLRAAGLPGPRTPATGLLPAPHVADLLLAVVLVTVVAIAEETIFRGYLISRLTRVLRSRTWAMLLSSALFSIGHGYQGVAGVLTVGATGMIFALVYVWRHSLVAPIVTHFCVDLIAIVVVPLLLH</sequence>
<gene>
    <name evidence="3" type="ORF">NGF19_06225</name>
</gene>
<keyword evidence="3" id="KW-0378">Hydrolase</keyword>
<organism evidence="3 4">
    <name type="scientific">Streptomyces macrolidinus</name>
    <dbReference type="NCBI Taxonomy" id="2952607"/>
    <lineage>
        <taxon>Bacteria</taxon>
        <taxon>Bacillati</taxon>
        <taxon>Actinomycetota</taxon>
        <taxon>Actinomycetes</taxon>
        <taxon>Kitasatosporales</taxon>
        <taxon>Streptomycetaceae</taxon>
        <taxon>Streptomyces</taxon>
    </lineage>
</organism>
<evidence type="ECO:0000313" key="3">
    <source>
        <dbReference type="EMBL" id="MCN9240395.1"/>
    </source>
</evidence>
<feature type="transmembrane region" description="Helical" evidence="1">
    <location>
        <begin position="133"/>
        <end position="155"/>
    </location>
</feature>
<dbReference type="GO" id="GO:0008237">
    <property type="term" value="F:metallopeptidase activity"/>
    <property type="evidence" value="ECO:0007669"/>
    <property type="project" value="UniProtKB-KW"/>
</dbReference>
<keyword evidence="1" id="KW-0812">Transmembrane</keyword>
<keyword evidence="1" id="KW-0472">Membrane</keyword>
<feature type="transmembrane region" description="Helical" evidence="1">
    <location>
        <begin position="88"/>
        <end position="113"/>
    </location>
</feature>
<feature type="domain" description="CAAX prenyl protease 2/Lysostaphin resistance protein A-like" evidence="2">
    <location>
        <begin position="132"/>
        <end position="222"/>
    </location>
</feature>
<reference evidence="3 4" key="1">
    <citation type="submission" date="2022-05" db="EMBL/GenBank/DDBJ databases">
        <title>Streptomyces sp. nov. RY43-2 isolated from soil of a peat swamp forest.</title>
        <authorList>
            <person name="Kanchanasin P."/>
            <person name="Tanasupawat S."/>
            <person name="Phongsopitanun W."/>
        </authorList>
    </citation>
    <scope>NUCLEOTIDE SEQUENCE [LARGE SCALE GENOMIC DNA]</scope>
    <source>
        <strain evidence="3 4">RY43-2</strain>
    </source>
</reference>
<comment type="caution">
    <text evidence="3">The sequence shown here is derived from an EMBL/GenBank/DDBJ whole genome shotgun (WGS) entry which is preliminary data.</text>
</comment>
<proteinExistence type="predicted"/>
<evidence type="ECO:0000256" key="1">
    <source>
        <dbReference type="SAM" id="Phobius"/>
    </source>
</evidence>
<keyword evidence="3" id="KW-0482">Metalloprotease</keyword>
<dbReference type="InterPro" id="IPR003675">
    <property type="entry name" value="Rce1/LyrA-like_dom"/>
</dbReference>
<dbReference type="RefSeq" id="WP_252422793.1">
    <property type="nucleotide sequence ID" value="NZ_JAMWMR010000004.1"/>
</dbReference>
<keyword evidence="4" id="KW-1185">Reference proteome</keyword>